<evidence type="ECO:0000256" key="4">
    <source>
        <dbReference type="ARBA" id="ARBA00022946"/>
    </source>
</evidence>
<name>A0A1B9GU95_9TREE</name>
<dbReference type="AlphaFoldDB" id="A0A1B9GU95"/>
<sequence>MLAPLGRIRLAPITLSRAQHAFASTLTSNPSSSESGSTIPSASPSPLADADTPTPNLTNGEGSSSSSTPGRQRRRRSVHDGPISGVDLVAPPDPISNIRPIIYASKPRINPSTNSPYSASEFPAGLIAGDVRLENMELEWRLRRERVDLMNHRFWATTNASFEAQKAHRLSLLPPASDPPTEEDERRRQDALTQFYADWQIANQERQVRWVKEWWREVWDGIRIQGRIYILRALRRR</sequence>
<feature type="region of interest" description="Disordered" evidence="7">
    <location>
        <begin position="25"/>
        <end position="91"/>
    </location>
</feature>
<comment type="subcellular location">
    <subcellularLocation>
        <location evidence="1">Mitochondrion inner membrane</location>
        <topology evidence="1">Peripheral membrane protein</topology>
        <orientation evidence="1">Matrix side</orientation>
    </subcellularLocation>
</comment>
<reference evidence="8 9" key="1">
    <citation type="submission" date="2013-07" db="EMBL/GenBank/DDBJ databases">
        <title>The Genome Sequence of Cryptococcus heveanensis BCC8398.</title>
        <authorList>
            <consortium name="The Broad Institute Genome Sequencing Platform"/>
            <person name="Cuomo C."/>
            <person name="Litvintseva A."/>
            <person name="Chen Y."/>
            <person name="Heitman J."/>
            <person name="Sun S."/>
            <person name="Springer D."/>
            <person name="Dromer F."/>
            <person name="Young S.K."/>
            <person name="Zeng Q."/>
            <person name="Gargeya S."/>
            <person name="Fitzgerald M."/>
            <person name="Abouelleil A."/>
            <person name="Alvarado L."/>
            <person name="Berlin A.M."/>
            <person name="Chapman S.B."/>
            <person name="Dewar J."/>
            <person name="Goldberg J."/>
            <person name="Griggs A."/>
            <person name="Gujja S."/>
            <person name="Hansen M."/>
            <person name="Howarth C."/>
            <person name="Imamovic A."/>
            <person name="Larimer J."/>
            <person name="McCowan C."/>
            <person name="Murphy C."/>
            <person name="Pearson M."/>
            <person name="Priest M."/>
            <person name="Roberts A."/>
            <person name="Saif S."/>
            <person name="Shea T."/>
            <person name="Sykes S."/>
            <person name="Wortman J."/>
            <person name="Nusbaum C."/>
            <person name="Birren B."/>
        </authorList>
    </citation>
    <scope>NUCLEOTIDE SEQUENCE [LARGE SCALE GENOMIC DNA]</scope>
    <source>
        <strain evidence="8 9">BCC8398</strain>
    </source>
</reference>
<dbReference type="OrthoDB" id="6246201at2759"/>
<dbReference type="Proteomes" id="UP000092666">
    <property type="component" value="Unassembled WGS sequence"/>
</dbReference>
<dbReference type="GO" id="GO:0097193">
    <property type="term" value="P:intrinsic apoptotic signaling pathway"/>
    <property type="evidence" value="ECO:0007669"/>
    <property type="project" value="InterPro"/>
</dbReference>
<proteinExistence type="inferred from homology"/>
<organism evidence="8 9">
    <name type="scientific">Kwoniella heveanensis BCC8398</name>
    <dbReference type="NCBI Taxonomy" id="1296120"/>
    <lineage>
        <taxon>Eukaryota</taxon>
        <taxon>Fungi</taxon>
        <taxon>Dikarya</taxon>
        <taxon>Basidiomycota</taxon>
        <taxon>Agaricomycotina</taxon>
        <taxon>Tremellomycetes</taxon>
        <taxon>Tremellales</taxon>
        <taxon>Cryptococcaceae</taxon>
        <taxon>Kwoniella</taxon>
    </lineage>
</organism>
<evidence type="ECO:0000256" key="2">
    <source>
        <dbReference type="ARBA" id="ARBA00005453"/>
    </source>
</evidence>
<evidence type="ECO:0000313" key="8">
    <source>
        <dbReference type="EMBL" id="OCF34620.1"/>
    </source>
</evidence>
<feature type="compositionally biased region" description="Polar residues" evidence="7">
    <location>
        <begin position="53"/>
        <end position="70"/>
    </location>
</feature>
<evidence type="ECO:0000256" key="1">
    <source>
        <dbReference type="ARBA" id="ARBA00004443"/>
    </source>
</evidence>
<evidence type="ECO:0000256" key="6">
    <source>
        <dbReference type="ARBA" id="ARBA00023136"/>
    </source>
</evidence>
<keyword evidence="5" id="KW-0496">Mitochondrion</keyword>
<dbReference type="PANTHER" id="PTHR31107">
    <property type="entry name" value="APOPTOGENIC PROTEIN 1, MITOCHONDRIAL"/>
    <property type="match status" value="1"/>
</dbReference>
<dbReference type="EMBL" id="KV700124">
    <property type="protein sequence ID" value="OCF34620.1"/>
    <property type="molecule type" value="Genomic_DNA"/>
</dbReference>
<dbReference type="PANTHER" id="PTHR31107:SF2">
    <property type="entry name" value="CYTOCHROME C OXIDASE ASSEMBLY FACTOR 8"/>
    <property type="match status" value="1"/>
</dbReference>
<keyword evidence="9" id="KW-1185">Reference proteome</keyword>
<dbReference type="GO" id="GO:0005743">
    <property type="term" value="C:mitochondrial inner membrane"/>
    <property type="evidence" value="ECO:0007669"/>
    <property type="project" value="UniProtKB-SubCell"/>
</dbReference>
<gene>
    <name evidence="8" type="ORF">I316_03661</name>
</gene>
<evidence type="ECO:0000256" key="3">
    <source>
        <dbReference type="ARBA" id="ARBA00022792"/>
    </source>
</evidence>
<comment type="similarity">
    <text evidence="2">Belongs to the COA8 family.</text>
</comment>
<keyword evidence="3" id="KW-0999">Mitochondrion inner membrane</keyword>
<evidence type="ECO:0000313" key="9">
    <source>
        <dbReference type="Proteomes" id="UP000092666"/>
    </source>
</evidence>
<accession>A0A1B9GU95</accession>
<evidence type="ECO:0000256" key="5">
    <source>
        <dbReference type="ARBA" id="ARBA00023128"/>
    </source>
</evidence>
<feature type="compositionally biased region" description="Low complexity" evidence="7">
    <location>
        <begin position="25"/>
        <end position="46"/>
    </location>
</feature>
<dbReference type="Pfam" id="PF10231">
    <property type="entry name" value="COA8"/>
    <property type="match status" value="1"/>
</dbReference>
<protein>
    <submittedName>
        <fullName evidence="8">Uncharacterized protein</fullName>
    </submittedName>
</protein>
<keyword evidence="6" id="KW-0472">Membrane</keyword>
<keyword evidence="4" id="KW-0809">Transit peptide</keyword>
<evidence type="ECO:0000256" key="7">
    <source>
        <dbReference type="SAM" id="MobiDB-lite"/>
    </source>
</evidence>
<reference evidence="9" key="2">
    <citation type="submission" date="2013-12" db="EMBL/GenBank/DDBJ databases">
        <title>Evolution of pathogenesis and genome organization in the Tremellales.</title>
        <authorList>
            <person name="Cuomo C."/>
            <person name="Litvintseva A."/>
            <person name="Heitman J."/>
            <person name="Chen Y."/>
            <person name="Sun S."/>
            <person name="Springer D."/>
            <person name="Dromer F."/>
            <person name="Young S."/>
            <person name="Zeng Q."/>
            <person name="Chapman S."/>
            <person name="Gujja S."/>
            <person name="Saif S."/>
            <person name="Birren B."/>
        </authorList>
    </citation>
    <scope>NUCLEOTIDE SEQUENCE [LARGE SCALE GENOMIC DNA]</scope>
    <source>
        <strain evidence="9">BCC8398</strain>
    </source>
</reference>
<dbReference type="InterPro" id="IPR018796">
    <property type="entry name" value="COA8"/>
</dbReference>